<evidence type="ECO:0000256" key="7">
    <source>
        <dbReference type="SAM" id="MobiDB-lite"/>
    </source>
</evidence>
<gene>
    <name evidence="9" type="ORF">GSOID_T00028802001</name>
</gene>
<keyword evidence="6" id="KW-0325">Glycoprotein</keyword>
<dbReference type="InterPro" id="IPR017850">
    <property type="entry name" value="Alkaline_phosphatase_core_sf"/>
</dbReference>
<comment type="similarity">
    <text evidence="2">Belongs to the sulfatase family.</text>
</comment>
<proteinExistence type="inferred from homology"/>
<name>E4YLE6_OIKDI</name>
<dbReference type="Pfam" id="PF00884">
    <property type="entry name" value="Sulfatase"/>
    <property type="match status" value="1"/>
</dbReference>
<dbReference type="Gene3D" id="3.30.1120.10">
    <property type="match status" value="1"/>
</dbReference>
<dbReference type="InterPro" id="IPR000917">
    <property type="entry name" value="Sulfatase_N"/>
</dbReference>
<dbReference type="GO" id="GO:0008484">
    <property type="term" value="F:sulfuric ester hydrolase activity"/>
    <property type="evidence" value="ECO:0007669"/>
    <property type="project" value="InterPro"/>
</dbReference>
<feature type="compositionally biased region" description="Polar residues" evidence="7">
    <location>
        <begin position="34"/>
        <end position="47"/>
    </location>
</feature>
<evidence type="ECO:0000256" key="3">
    <source>
        <dbReference type="ARBA" id="ARBA00022723"/>
    </source>
</evidence>
<protein>
    <recommendedName>
        <fullName evidence="8">Sulfatase N-terminal domain-containing protein</fullName>
    </recommendedName>
</protein>
<dbReference type="AlphaFoldDB" id="E4YLE6"/>
<organism evidence="9">
    <name type="scientific">Oikopleura dioica</name>
    <name type="common">Tunicate</name>
    <dbReference type="NCBI Taxonomy" id="34765"/>
    <lineage>
        <taxon>Eukaryota</taxon>
        <taxon>Metazoa</taxon>
        <taxon>Chordata</taxon>
        <taxon>Tunicata</taxon>
        <taxon>Appendicularia</taxon>
        <taxon>Copelata</taxon>
        <taxon>Oikopleuridae</taxon>
        <taxon>Oikopleura</taxon>
    </lineage>
</organism>
<accession>E4YLE6</accession>
<reference evidence="9" key="1">
    <citation type="journal article" date="2010" name="Science">
        <title>Plasticity of animal genome architecture unmasked by rapid evolution of a pelagic tunicate.</title>
        <authorList>
            <person name="Denoeud F."/>
            <person name="Henriet S."/>
            <person name="Mungpakdee S."/>
            <person name="Aury J.M."/>
            <person name="Da Silva C."/>
            <person name="Brinkmann H."/>
            <person name="Mikhaleva J."/>
            <person name="Olsen L.C."/>
            <person name="Jubin C."/>
            <person name="Canestro C."/>
            <person name="Bouquet J.M."/>
            <person name="Danks G."/>
            <person name="Poulain J."/>
            <person name="Campsteijn C."/>
            <person name="Adamski M."/>
            <person name="Cross I."/>
            <person name="Yadetie F."/>
            <person name="Muffato M."/>
            <person name="Louis A."/>
            <person name="Butcher S."/>
            <person name="Tsagkogeorga G."/>
            <person name="Konrad A."/>
            <person name="Singh S."/>
            <person name="Jensen M.F."/>
            <person name="Cong E.H."/>
            <person name="Eikeseth-Otteraa H."/>
            <person name="Noel B."/>
            <person name="Anthouard V."/>
            <person name="Porcel B.M."/>
            <person name="Kachouri-Lafond R."/>
            <person name="Nishino A."/>
            <person name="Ugolini M."/>
            <person name="Chourrout P."/>
            <person name="Nishida H."/>
            <person name="Aasland R."/>
            <person name="Huzurbazar S."/>
            <person name="Westhof E."/>
            <person name="Delsuc F."/>
            <person name="Lehrach H."/>
            <person name="Reinhardt R."/>
            <person name="Weissenbach J."/>
            <person name="Roy S.W."/>
            <person name="Artiguenave F."/>
            <person name="Postlethwait J.H."/>
            <person name="Manak J.R."/>
            <person name="Thompson E.M."/>
            <person name="Jaillon O."/>
            <person name="Du Pasquier L."/>
            <person name="Boudinot P."/>
            <person name="Liberles D.A."/>
            <person name="Volff J.N."/>
            <person name="Philippe H."/>
            <person name="Lenhard B."/>
            <person name="Roest Crollius H."/>
            <person name="Wincker P."/>
            <person name="Chourrout D."/>
        </authorList>
    </citation>
    <scope>NUCLEOTIDE SEQUENCE [LARGE SCALE GENOMIC DNA]</scope>
</reference>
<evidence type="ECO:0000256" key="2">
    <source>
        <dbReference type="ARBA" id="ARBA00008779"/>
    </source>
</evidence>
<keyword evidence="4" id="KW-0378">Hydrolase</keyword>
<dbReference type="InterPro" id="IPR024607">
    <property type="entry name" value="Sulfatase_CS"/>
</dbReference>
<evidence type="ECO:0000256" key="1">
    <source>
        <dbReference type="ARBA" id="ARBA00001913"/>
    </source>
</evidence>
<dbReference type="GO" id="GO:0046872">
    <property type="term" value="F:metal ion binding"/>
    <property type="evidence" value="ECO:0007669"/>
    <property type="project" value="UniProtKB-KW"/>
</dbReference>
<dbReference type="SUPFAM" id="SSF53649">
    <property type="entry name" value="Alkaline phosphatase-like"/>
    <property type="match status" value="1"/>
</dbReference>
<dbReference type="Gene3D" id="3.40.720.10">
    <property type="entry name" value="Alkaline Phosphatase, subunit A"/>
    <property type="match status" value="1"/>
</dbReference>
<feature type="compositionally biased region" description="Basic residues" evidence="7">
    <location>
        <begin position="59"/>
        <end position="70"/>
    </location>
</feature>
<keyword evidence="3" id="KW-0479">Metal-binding</keyword>
<dbReference type="PANTHER" id="PTHR10342">
    <property type="entry name" value="ARYLSULFATASE"/>
    <property type="match status" value="1"/>
</dbReference>
<feature type="region of interest" description="Disordered" evidence="7">
    <location>
        <begin position="34"/>
        <end position="76"/>
    </location>
</feature>
<evidence type="ECO:0000256" key="5">
    <source>
        <dbReference type="ARBA" id="ARBA00022837"/>
    </source>
</evidence>
<dbReference type="PROSITE" id="PS00149">
    <property type="entry name" value="SULFATASE_2"/>
    <property type="match status" value="1"/>
</dbReference>
<keyword evidence="5" id="KW-0106">Calcium</keyword>
<evidence type="ECO:0000313" key="9">
    <source>
        <dbReference type="EMBL" id="CBY36307.1"/>
    </source>
</evidence>
<evidence type="ECO:0000259" key="8">
    <source>
        <dbReference type="Pfam" id="PF00884"/>
    </source>
</evidence>
<comment type="cofactor">
    <cofactor evidence="1">
        <name>Ca(2+)</name>
        <dbReference type="ChEBI" id="CHEBI:29108"/>
    </cofactor>
</comment>
<dbReference type="InterPro" id="IPR047115">
    <property type="entry name" value="ARSB"/>
</dbReference>
<dbReference type="CDD" id="cd16029">
    <property type="entry name" value="4-S"/>
    <property type="match status" value="1"/>
</dbReference>
<evidence type="ECO:0000256" key="6">
    <source>
        <dbReference type="ARBA" id="ARBA00023180"/>
    </source>
</evidence>
<dbReference type="Proteomes" id="UP000011014">
    <property type="component" value="Unassembled WGS sequence"/>
</dbReference>
<evidence type="ECO:0000256" key="4">
    <source>
        <dbReference type="ARBA" id="ARBA00022801"/>
    </source>
</evidence>
<dbReference type="PANTHER" id="PTHR10342:SF274">
    <property type="entry name" value="ARYLSULFATASE B"/>
    <property type="match status" value="1"/>
</dbReference>
<feature type="domain" description="Sulfatase N-terminal" evidence="8">
    <location>
        <begin position="71"/>
        <end position="463"/>
    </location>
</feature>
<sequence>MRINFVLFFSCCVNAGIKEISNSFASSIDLQNGRNPSNQNVSSNGISSDGGLDLQSQKQRTKSERKRKKPPNIVFMLGDDHGQGDLPWTNDYLRNKLPNLMTMRRRSTLIENHYTAAKCSPSRGQIMTGRNHEKTGFNYIAEHCLDKFLPPNMPFMPEYFKQIGYKTHHVGKWHLGFGHWTQTPTAKGFDTSYHTLGGYADYWNFQSTSPPNCKNAQGLFAGYDMYNATTSDGRSHVYTKADVKNTDEYLTYHMTDVAKDIIINSNEPFLLYNAFHAPHFPLHAPKELRDEFLDELAPESSIPKSLTARGESRESIIFKLDSVAHLGPFVLTREHILGDSLRNYGNYKFNVDDAEERDYVLRVARAMYFSNVKALDIAIGEIFEALENAGKLDNTIVIYAGDNGAAVENFQSSGDLRGYKGGAFEGGVKTFALLSGPGISQGASYKGIFQSTDWLPTLLAATDQYKLPLEGLDGVNQFEAISSLEQHGPRQEAHLFYSRSDKRRLKHRTQVGPLFAMRWKQYKIIGGFQKMDIIKGKQSDNEQPFMWYSFPEKSTLKELIQVGSSKDWKSADPWNENQQWWLFNLDNDPNERKNLLRTCKTSCYEELAVFHQLRKKIQAHKATLRDLAPKAVPEGAPKCTPLGSRNWKDCWWVPGYLDVTS</sequence>
<dbReference type="EMBL" id="FN654755">
    <property type="protein sequence ID" value="CBY36307.1"/>
    <property type="molecule type" value="Genomic_DNA"/>
</dbReference>